<dbReference type="SMART" id="SM00345">
    <property type="entry name" value="HTH_GNTR"/>
    <property type="match status" value="1"/>
</dbReference>
<keyword evidence="1" id="KW-0805">Transcription regulation</keyword>
<dbReference type="KEGG" id="palw:PSAL_035520"/>
<evidence type="ECO:0000256" key="2">
    <source>
        <dbReference type="ARBA" id="ARBA00023125"/>
    </source>
</evidence>
<protein>
    <submittedName>
        <fullName evidence="4">HTH-type transcriptional repressor GlaR</fullName>
    </submittedName>
</protein>
<dbReference type="EMBL" id="CP060437">
    <property type="protein sequence ID" value="QPM92288.1"/>
    <property type="molecule type" value="Genomic_DNA"/>
</dbReference>
<dbReference type="SMART" id="SM00895">
    <property type="entry name" value="FCD"/>
    <property type="match status" value="1"/>
</dbReference>
<dbReference type="InterPro" id="IPR011711">
    <property type="entry name" value="GntR_C"/>
</dbReference>
<gene>
    <name evidence="4" type="primary">glaR_3</name>
    <name evidence="4" type="ORF">PSAL_035520</name>
</gene>
<keyword evidence="2" id="KW-0238">DNA-binding</keyword>
<dbReference type="InterPro" id="IPR036388">
    <property type="entry name" value="WH-like_DNA-bd_sf"/>
</dbReference>
<evidence type="ECO:0000256" key="1">
    <source>
        <dbReference type="ARBA" id="ARBA00023015"/>
    </source>
</evidence>
<dbReference type="PROSITE" id="PS50949">
    <property type="entry name" value="HTH_GNTR"/>
    <property type="match status" value="1"/>
</dbReference>
<geneLocation type="plasmid" evidence="4 5">
    <name>p202</name>
</geneLocation>
<dbReference type="AlphaFoldDB" id="A0A418SD54"/>
<dbReference type="Gene3D" id="1.20.120.530">
    <property type="entry name" value="GntR ligand-binding domain-like"/>
    <property type="match status" value="1"/>
</dbReference>
<organism evidence="4 5">
    <name type="scientific">Pseudooceanicola algae</name>
    <dbReference type="NCBI Taxonomy" id="1537215"/>
    <lineage>
        <taxon>Bacteria</taxon>
        <taxon>Pseudomonadati</taxon>
        <taxon>Pseudomonadota</taxon>
        <taxon>Alphaproteobacteria</taxon>
        <taxon>Rhodobacterales</taxon>
        <taxon>Paracoccaceae</taxon>
        <taxon>Pseudooceanicola</taxon>
    </lineage>
</organism>
<reference evidence="4 5" key="1">
    <citation type="submission" date="2020-08" db="EMBL/GenBank/DDBJ databases">
        <title>Genome sequence of Rhodobacteraceae bacterium Lw-13e.</title>
        <authorList>
            <person name="Poehlein A."/>
            <person name="Wolter L."/>
            <person name="Daniel R."/>
            <person name="Brinkhoff T."/>
        </authorList>
    </citation>
    <scope>NUCLEOTIDE SEQUENCE [LARGE SCALE GENOMIC DNA]</scope>
    <source>
        <strain evidence="4 5">Lw-13e</strain>
        <plasmid evidence="4 5">p202</plasmid>
    </source>
</reference>
<dbReference type="InterPro" id="IPR008920">
    <property type="entry name" value="TF_FadR/GntR_C"/>
</dbReference>
<dbReference type="OrthoDB" id="8638122at2"/>
<dbReference type="PANTHER" id="PTHR43537:SF20">
    <property type="entry name" value="HTH-TYPE TRANSCRIPTIONAL REPRESSOR GLAR"/>
    <property type="match status" value="1"/>
</dbReference>
<keyword evidence="4" id="KW-0614">Plasmid</keyword>
<dbReference type="Proteomes" id="UP000283786">
    <property type="component" value="Plasmid p202"/>
</dbReference>
<dbReference type="Pfam" id="PF00392">
    <property type="entry name" value="GntR"/>
    <property type="match status" value="1"/>
</dbReference>
<dbReference type="PANTHER" id="PTHR43537">
    <property type="entry name" value="TRANSCRIPTIONAL REGULATOR, GNTR FAMILY"/>
    <property type="match status" value="1"/>
</dbReference>
<keyword evidence="3" id="KW-0804">Transcription</keyword>
<dbReference type="SUPFAM" id="SSF48008">
    <property type="entry name" value="GntR ligand-binding domain-like"/>
    <property type="match status" value="1"/>
</dbReference>
<dbReference type="GO" id="GO:0003700">
    <property type="term" value="F:DNA-binding transcription factor activity"/>
    <property type="evidence" value="ECO:0007669"/>
    <property type="project" value="InterPro"/>
</dbReference>
<dbReference type="Pfam" id="PF07729">
    <property type="entry name" value="FCD"/>
    <property type="match status" value="1"/>
</dbReference>
<name>A0A418SD54_9RHOB</name>
<sequence>MFSRKSHDSRNTAETVVSVLAGALRRDISFGELPPDAKLKIEALRARYGGSNHSVREALTLLAAEGLVEASAQRGFRVASATAEDLRDIIRLRAELEPMGLRWSMKHSDVAWEGRVIAAHHAAARATDQLLEDPDGAALIWDESGRSLHRVIVSACGSPRMIRMLGQLYDQSRRFRLAALREGACDPRLISDHRATLVAAILDHDADRAVTALLADIKHDLGGPAL</sequence>
<dbReference type="InterPro" id="IPR000524">
    <property type="entry name" value="Tscrpt_reg_HTH_GntR"/>
</dbReference>
<accession>A0A418SD54</accession>
<evidence type="ECO:0000313" key="4">
    <source>
        <dbReference type="EMBL" id="QPM92288.1"/>
    </source>
</evidence>
<keyword evidence="5" id="KW-1185">Reference proteome</keyword>
<dbReference type="InterPro" id="IPR036390">
    <property type="entry name" value="WH_DNA-bd_sf"/>
</dbReference>
<evidence type="ECO:0000313" key="5">
    <source>
        <dbReference type="Proteomes" id="UP000283786"/>
    </source>
</evidence>
<proteinExistence type="predicted"/>
<evidence type="ECO:0000256" key="3">
    <source>
        <dbReference type="ARBA" id="ARBA00023163"/>
    </source>
</evidence>
<dbReference type="RefSeq" id="WP_119840533.1">
    <property type="nucleotide sequence ID" value="NZ_CP060437.1"/>
</dbReference>
<dbReference type="Gene3D" id="1.10.10.10">
    <property type="entry name" value="Winged helix-like DNA-binding domain superfamily/Winged helix DNA-binding domain"/>
    <property type="match status" value="1"/>
</dbReference>
<dbReference type="SUPFAM" id="SSF46785">
    <property type="entry name" value="Winged helix' DNA-binding domain"/>
    <property type="match status" value="1"/>
</dbReference>
<dbReference type="GO" id="GO:0003677">
    <property type="term" value="F:DNA binding"/>
    <property type="evidence" value="ECO:0007669"/>
    <property type="project" value="UniProtKB-KW"/>
</dbReference>